<protein>
    <submittedName>
        <fullName evidence="3">Uncharacterized protein</fullName>
    </submittedName>
</protein>
<sequence>MPIIENTGRVLGGLGLGRIKPVTAVYDFAVDGGAVGDIVLRGDSVPAGAMVVDALLHVDTALASATGTAALRVETAGDLQPATAATAAPWTSTGPKRAGLTATSPPVKTTARRPVVLTIGTAALTAGRVTVVVWIVEL</sequence>
<evidence type="ECO:0000313" key="3">
    <source>
        <dbReference type="EMBL" id="TCO47305.1"/>
    </source>
</evidence>
<feature type="transmembrane region" description="Helical" evidence="2">
    <location>
        <begin position="115"/>
        <end position="136"/>
    </location>
</feature>
<dbReference type="RefSeq" id="WP_165960993.1">
    <property type="nucleotide sequence ID" value="NZ_SLWS01000017.1"/>
</dbReference>
<reference evidence="3 4" key="1">
    <citation type="submission" date="2019-03" db="EMBL/GenBank/DDBJ databases">
        <title>Genomic Encyclopedia of Type Strains, Phase IV (KMG-IV): sequencing the most valuable type-strain genomes for metagenomic binning, comparative biology and taxonomic classification.</title>
        <authorList>
            <person name="Goeker M."/>
        </authorList>
    </citation>
    <scope>NUCLEOTIDE SEQUENCE [LARGE SCALE GENOMIC DNA]</scope>
    <source>
        <strain evidence="3 4">DSM 45934</strain>
    </source>
</reference>
<keyword evidence="2" id="KW-1133">Transmembrane helix</keyword>
<proteinExistence type="predicted"/>
<feature type="region of interest" description="Disordered" evidence="1">
    <location>
        <begin position="84"/>
        <end position="106"/>
    </location>
</feature>
<evidence type="ECO:0000313" key="4">
    <source>
        <dbReference type="Proteomes" id="UP000295680"/>
    </source>
</evidence>
<keyword evidence="4" id="KW-1185">Reference proteome</keyword>
<dbReference type="Proteomes" id="UP000295680">
    <property type="component" value="Unassembled WGS sequence"/>
</dbReference>
<comment type="caution">
    <text evidence="3">The sequence shown here is derived from an EMBL/GenBank/DDBJ whole genome shotgun (WGS) entry which is preliminary data.</text>
</comment>
<dbReference type="EMBL" id="SLWS01000017">
    <property type="protein sequence ID" value="TCO47305.1"/>
    <property type="molecule type" value="Genomic_DNA"/>
</dbReference>
<evidence type="ECO:0000256" key="2">
    <source>
        <dbReference type="SAM" id="Phobius"/>
    </source>
</evidence>
<evidence type="ECO:0000256" key="1">
    <source>
        <dbReference type="SAM" id="MobiDB-lite"/>
    </source>
</evidence>
<keyword evidence="2" id="KW-0472">Membrane</keyword>
<name>A0A4R2IWN8_9PSEU</name>
<organism evidence="3 4">
    <name type="scientific">Actinocrispum wychmicini</name>
    <dbReference type="NCBI Taxonomy" id="1213861"/>
    <lineage>
        <taxon>Bacteria</taxon>
        <taxon>Bacillati</taxon>
        <taxon>Actinomycetota</taxon>
        <taxon>Actinomycetes</taxon>
        <taxon>Pseudonocardiales</taxon>
        <taxon>Pseudonocardiaceae</taxon>
        <taxon>Actinocrispum</taxon>
    </lineage>
</organism>
<accession>A0A4R2IWN8</accession>
<keyword evidence="2" id="KW-0812">Transmembrane</keyword>
<gene>
    <name evidence="3" type="ORF">EV192_11745</name>
</gene>
<dbReference type="AlphaFoldDB" id="A0A4R2IWN8"/>